<evidence type="ECO:0000313" key="4">
    <source>
        <dbReference type="EMBL" id="BBH52625.1"/>
    </source>
</evidence>
<dbReference type="KEGG" id="sbf:JCM31447_10660"/>
<feature type="domain" description="DUF6311" evidence="2">
    <location>
        <begin position="115"/>
        <end position="504"/>
    </location>
</feature>
<evidence type="ECO:0000259" key="2">
    <source>
        <dbReference type="Pfam" id="PF19830"/>
    </source>
</evidence>
<evidence type="ECO:0000256" key="1">
    <source>
        <dbReference type="SAM" id="Phobius"/>
    </source>
</evidence>
<organism evidence="4 5">
    <name type="scientific">Fluviispira sanaruensis</name>
    <dbReference type="NCBI Taxonomy" id="2493639"/>
    <lineage>
        <taxon>Bacteria</taxon>
        <taxon>Pseudomonadati</taxon>
        <taxon>Bdellovibrionota</taxon>
        <taxon>Oligoflexia</taxon>
        <taxon>Silvanigrellales</taxon>
        <taxon>Silvanigrellaceae</taxon>
        <taxon>Fluviispira</taxon>
    </lineage>
</organism>
<feature type="transmembrane region" description="Helical" evidence="1">
    <location>
        <begin position="253"/>
        <end position="269"/>
    </location>
</feature>
<feature type="transmembrane region" description="Helical" evidence="1">
    <location>
        <begin position="281"/>
        <end position="301"/>
    </location>
</feature>
<dbReference type="Pfam" id="PF25853">
    <property type="entry name" value="DUF6311_C"/>
    <property type="match status" value="1"/>
</dbReference>
<sequence>MTWTEKVNFFSLLVKMRKNKAFLFLYFVASIALGFVIYSYQIDWMDFNCTQGRNSNSCIYKMQRLYFLPFLGFLACVLLLFLDKIFKLLLILNKNFEGLSEKTNWKILIIYSISLSVFLFNYRFSFNILDPTRIEWIRDIDKDVILNYLSWHMFRDSPWDFPLGLIHSINYPDGISIAYSDPIVLFALIFKVFSNYLPNNFQYLGLWYFISYILQGFFASLIFKNIQCKLKFKLLAVPFLIFSTVLLNRLVHVNLNAHWLILASFYLYFSKNISVKKKVIWHSILVFLTGWLHPYQTFILFAQQFALFLKIYLDDKKHLKYISIVFSCNLFLVILTWYVIGYFHLGGSYSGTSLYISNLNTFINSFGHSSLLFPLSAGGGDYEGSAYLGLGLITILVVLLFENWPKNKLIFTKENKPLLWIIGILAIIATGFNFKFGHIILLYLPRPLFIDNLFAIFRSVGRFIWPAYYFVVIFTLLTLIYRERSIYKKYILFIMALIIQLVDLYPTYKRLPLNYVQGFTVKRDLSIWEKFMGNDKNKLIFYPNRDYLYEDFWLLSKKNNYSTNIGYFARTNSSRNNENDNNTYNNIISGHIPKDTVYVVFKDNINIFTSNQKKSNFTCEYIQEFYACKNKS</sequence>
<reference evidence="4 5" key="1">
    <citation type="submission" date="2018-12" db="EMBL/GenBank/DDBJ databases">
        <title>Rubrispira sanarue gen. nov., sp., nov., a member of the order Silvanigrellales, isolated from a brackish lake in Hamamatsu Japan.</title>
        <authorList>
            <person name="Maejima Y."/>
            <person name="Iino T."/>
            <person name="Muraguchi Y."/>
            <person name="Fukuda K."/>
            <person name="Nojiri H."/>
            <person name="Ohkuma M."/>
            <person name="Moriuchi R."/>
            <person name="Dohra H."/>
            <person name="Kimbara K."/>
            <person name="Shintani M."/>
        </authorList>
    </citation>
    <scope>NUCLEOTIDE SEQUENCE [LARGE SCALE GENOMIC DNA]</scope>
    <source>
        <strain evidence="4 5">RF1110005</strain>
    </source>
</reference>
<dbReference type="InterPro" id="IPR046278">
    <property type="entry name" value="DUF6311"/>
</dbReference>
<dbReference type="OrthoDB" id="1814621at2"/>
<dbReference type="AlphaFoldDB" id="A0A4P2VTC8"/>
<feature type="transmembrane region" description="Helical" evidence="1">
    <location>
        <begin position="103"/>
        <end position="122"/>
    </location>
</feature>
<proteinExistence type="predicted"/>
<feature type="transmembrane region" description="Helical" evidence="1">
    <location>
        <begin position="205"/>
        <end position="223"/>
    </location>
</feature>
<feature type="transmembrane region" description="Helical" evidence="1">
    <location>
        <begin position="321"/>
        <end position="343"/>
    </location>
</feature>
<feature type="transmembrane region" description="Helical" evidence="1">
    <location>
        <begin position="385"/>
        <end position="405"/>
    </location>
</feature>
<feature type="transmembrane region" description="Helical" evidence="1">
    <location>
        <begin position="490"/>
        <end position="508"/>
    </location>
</feature>
<feature type="transmembrane region" description="Helical" evidence="1">
    <location>
        <begin position="65"/>
        <end position="82"/>
    </location>
</feature>
<evidence type="ECO:0008006" key="6">
    <source>
        <dbReference type="Google" id="ProtNLM"/>
    </source>
</evidence>
<keyword evidence="1" id="KW-0812">Transmembrane</keyword>
<name>A0A4P2VTC8_FLUSA</name>
<gene>
    <name evidence="4" type="ORF">JCM31447_10660</name>
</gene>
<keyword evidence="1" id="KW-0472">Membrane</keyword>
<keyword evidence="1" id="KW-1133">Transmembrane helix</keyword>
<keyword evidence="5" id="KW-1185">Reference proteome</keyword>
<dbReference type="EMBL" id="AP019368">
    <property type="protein sequence ID" value="BBH52625.1"/>
    <property type="molecule type" value="Genomic_DNA"/>
</dbReference>
<dbReference type="Pfam" id="PF19830">
    <property type="entry name" value="DUF6311"/>
    <property type="match status" value="1"/>
</dbReference>
<protein>
    <recommendedName>
        <fullName evidence="6">Glycosyltransferase RgtA/B/C/D-like domain-containing protein</fullName>
    </recommendedName>
</protein>
<feature type="domain" description="DUF6311" evidence="3">
    <location>
        <begin position="528"/>
        <end position="629"/>
    </location>
</feature>
<evidence type="ECO:0000259" key="3">
    <source>
        <dbReference type="Pfam" id="PF25853"/>
    </source>
</evidence>
<feature type="transmembrane region" description="Helical" evidence="1">
    <location>
        <begin position="463"/>
        <end position="481"/>
    </location>
</feature>
<accession>A0A4P2VTC8</accession>
<evidence type="ECO:0000313" key="5">
    <source>
        <dbReference type="Proteomes" id="UP000291236"/>
    </source>
</evidence>
<feature type="transmembrane region" description="Helical" evidence="1">
    <location>
        <begin position="417"/>
        <end position="443"/>
    </location>
</feature>
<feature type="transmembrane region" description="Helical" evidence="1">
    <location>
        <begin position="21"/>
        <end position="40"/>
    </location>
</feature>
<dbReference type="RefSeq" id="WP_130607286.1">
    <property type="nucleotide sequence ID" value="NZ_AP019368.1"/>
</dbReference>
<dbReference type="InterPro" id="IPR058671">
    <property type="entry name" value="DUF6311_C"/>
</dbReference>
<dbReference type="Proteomes" id="UP000291236">
    <property type="component" value="Chromosome"/>
</dbReference>